<reference evidence="3 4" key="1">
    <citation type="journal article" date="2019" name="PLoS Biol.">
        <title>Sex chromosomes control vertical transmission of feminizing Wolbachia symbionts in an isopod.</title>
        <authorList>
            <person name="Becking T."/>
            <person name="Chebbi M.A."/>
            <person name="Giraud I."/>
            <person name="Moumen B."/>
            <person name="Laverre T."/>
            <person name="Caubet Y."/>
            <person name="Peccoud J."/>
            <person name="Gilbert C."/>
            <person name="Cordaux R."/>
        </authorList>
    </citation>
    <scope>NUCLEOTIDE SEQUENCE [LARGE SCALE GENOMIC DNA]</scope>
    <source>
        <strain evidence="3">ANa2</strain>
        <tissue evidence="3">Whole body excluding digestive tract and cuticle</tissue>
    </source>
</reference>
<feature type="domain" description="G-patch" evidence="1">
    <location>
        <begin position="13"/>
        <end position="58"/>
    </location>
</feature>
<dbReference type="Proteomes" id="UP000326759">
    <property type="component" value="Unassembled WGS sequence"/>
</dbReference>
<dbReference type="PROSITE" id="PS50174">
    <property type="entry name" value="G_PATCH"/>
    <property type="match status" value="1"/>
</dbReference>
<dbReference type="SMART" id="SM00443">
    <property type="entry name" value="G_patch"/>
    <property type="match status" value="1"/>
</dbReference>
<dbReference type="EMBL" id="SEYY01019641">
    <property type="protein sequence ID" value="KAB7498055.1"/>
    <property type="molecule type" value="Genomic_DNA"/>
</dbReference>
<protein>
    <submittedName>
        <fullName evidence="3">NF-kappa-B-repressing factor</fullName>
    </submittedName>
</protein>
<accession>A0A5N5SVW2</accession>
<evidence type="ECO:0000259" key="2">
    <source>
        <dbReference type="PROSITE" id="PS51061"/>
    </source>
</evidence>
<sequence length="171" mass="19080">MKQNSEEEKSIGNNNVGAKMLKLMGWSGGGLGKNEDGIKEPISVTTPIGRSGLGVKNENAATPIFKMKVKSVLNEMRNKVLASVDNVVNDIVFSSELSNEQRKHIHLIVRHQYKELNTHSYGKNQNRYLVVRPKLDNKKLIRCVLSQGGSTDKYGIHKPGTLSVDFFFPQE</sequence>
<keyword evidence="4" id="KW-1185">Reference proteome</keyword>
<dbReference type="InterPro" id="IPR039146">
    <property type="entry name" value="GPANK1"/>
</dbReference>
<organism evidence="3 4">
    <name type="scientific">Armadillidium nasatum</name>
    <dbReference type="NCBI Taxonomy" id="96803"/>
    <lineage>
        <taxon>Eukaryota</taxon>
        <taxon>Metazoa</taxon>
        <taxon>Ecdysozoa</taxon>
        <taxon>Arthropoda</taxon>
        <taxon>Crustacea</taxon>
        <taxon>Multicrustacea</taxon>
        <taxon>Malacostraca</taxon>
        <taxon>Eumalacostraca</taxon>
        <taxon>Peracarida</taxon>
        <taxon>Isopoda</taxon>
        <taxon>Oniscidea</taxon>
        <taxon>Crinocheta</taxon>
        <taxon>Armadillidiidae</taxon>
        <taxon>Armadillidium</taxon>
    </lineage>
</organism>
<gene>
    <name evidence="3" type="primary">Nkrf_0</name>
    <name evidence="3" type="ORF">Anas_01868</name>
</gene>
<dbReference type="PROSITE" id="PS51061">
    <property type="entry name" value="R3H"/>
    <property type="match status" value="1"/>
</dbReference>
<dbReference type="GO" id="GO:0003676">
    <property type="term" value="F:nucleic acid binding"/>
    <property type="evidence" value="ECO:0007669"/>
    <property type="project" value="UniProtKB-UniRule"/>
</dbReference>
<dbReference type="PANTHER" id="PTHR20923">
    <property type="entry name" value="BAT4 PROTEIN-RELATED"/>
    <property type="match status" value="1"/>
</dbReference>
<dbReference type="AlphaFoldDB" id="A0A5N5SVW2"/>
<dbReference type="OrthoDB" id="2359216at2759"/>
<comment type="caution">
    <text evidence="3">The sequence shown here is derived from an EMBL/GenBank/DDBJ whole genome shotgun (WGS) entry which is preliminary data.</text>
</comment>
<evidence type="ECO:0000313" key="3">
    <source>
        <dbReference type="EMBL" id="KAB7498055.1"/>
    </source>
</evidence>
<dbReference type="SUPFAM" id="SSF82708">
    <property type="entry name" value="R3H domain"/>
    <property type="match status" value="1"/>
</dbReference>
<proteinExistence type="predicted"/>
<dbReference type="Pfam" id="PF01424">
    <property type="entry name" value="R3H"/>
    <property type="match status" value="1"/>
</dbReference>
<dbReference type="Gene3D" id="3.30.1370.50">
    <property type="entry name" value="R3H-like domain"/>
    <property type="match status" value="1"/>
</dbReference>
<name>A0A5N5SVW2_9CRUS</name>
<feature type="domain" description="R3H" evidence="2">
    <location>
        <begin position="67"/>
        <end position="135"/>
    </location>
</feature>
<dbReference type="InterPro" id="IPR001374">
    <property type="entry name" value="R3H_dom"/>
</dbReference>
<evidence type="ECO:0000313" key="4">
    <source>
        <dbReference type="Proteomes" id="UP000326759"/>
    </source>
</evidence>
<dbReference type="PANTHER" id="PTHR20923:SF1">
    <property type="entry name" value="G PATCH DOMAIN AND ANKYRIN REPEAT-CONTAINING PROTEIN 1"/>
    <property type="match status" value="1"/>
</dbReference>
<dbReference type="Pfam" id="PF01585">
    <property type="entry name" value="G-patch"/>
    <property type="match status" value="1"/>
</dbReference>
<dbReference type="InterPro" id="IPR036867">
    <property type="entry name" value="R3H_dom_sf"/>
</dbReference>
<evidence type="ECO:0000259" key="1">
    <source>
        <dbReference type="PROSITE" id="PS50174"/>
    </source>
</evidence>
<dbReference type="InterPro" id="IPR000467">
    <property type="entry name" value="G_patch_dom"/>
</dbReference>